<keyword evidence="1" id="KW-0809">Transit peptide</keyword>
<protein>
    <recommendedName>
        <fullName evidence="1">Mitochondrial import inner membrane translocase subunit TIM50</fullName>
    </recommendedName>
</protein>
<reference evidence="3" key="1">
    <citation type="submission" date="2021-01" db="EMBL/GenBank/DDBJ databases">
        <authorList>
            <person name="Corre E."/>
            <person name="Pelletier E."/>
            <person name="Niang G."/>
            <person name="Scheremetjew M."/>
            <person name="Finn R."/>
            <person name="Kale V."/>
            <person name="Holt S."/>
            <person name="Cochrane G."/>
            <person name="Meng A."/>
            <person name="Brown T."/>
            <person name="Cohen L."/>
        </authorList>
    </citation>
    <scope>NUCLEOTIDE SEQUENCE</scope>
    <source>
        <strain evidence="3">CCMP3107</strain>
    </source>
</reference>
<keyword evidence="1" id="KW-0813">Transport</keyword>
<accession>A0A6V1VU91</accession>
<name>A0A6V1VU91_HETAK</name>
<feature type="domain" description="FCP1 homology" evidence="2">
    <location>
        <begin position="38"/>
        <end position="216"/>
    </location>
</feature>
<keyword evidence="1" id="KW-0472">Membrane</keyword>
<dbReference type="Pfam" id="PF03031">
    <property type="entry name" value="NIF"/>
    <property type="match status" value="1"/>
</dbReference>
<comment type="subcellular location">
    <subcellularLocation>
        <location evidence="1">Mitochondrion inner membrane</location>
        <topology evidence="1">Single-pass membrane protein</topology>
    </subcellularLocation>
</comment>
<keyword evidence="1" id="KW-0812">Transmembrane</keyword>
<evidence type="ECO:0000256" key="1">
    <source>
        <dbReference type="RuleBase" id="RU365079"/>
    </source>
</evidence>
<keyword evidence="1" id="KW-0653">Protein transport</keyword>
<gene>
    <name evidence="3" type="ORF">HAKA00212_LOCUS23305</name>
</gene>
<dbReference type="SMART" id="SM00577">
    <property type="entry name" value="CPDc"/>
    <property type="match status" value="1"/>
</dbReference>
<evidence type="ECO:0000259" key="2">
    <source>
        <dbReference type="PROSITE" id="PS50969"/>
    </source>
</evidence>
<dbReference type="InterPro" id="IPR036412">
    <property type="entry name" value="HAD-like_sf"/>
</dbReference>
<keyword evidence="1" id="KW-1133">Transmembrane helix</keyword>
<evidence type="ECO:0000313" key="3">
    <source>
        <dbReference type="EMBL" id="CAE0645914.1"/>
    </source>
</evidence>
<dbReference type="Gene3D" id="3.40.50.1000">
    <property type="entry name" value="HAD superfamily/HAD-like"/>
    <property type="match status" value="1"/>
</dbReference>
<proteinExistence type="inferred from homology"/>
<dbReference type="PROSITE" id="PS50969">
    <property type="entry name" value="FCP1"/>
    <property type="match status" value="1"/>
</dbReference>
<dbReference type="GO" id="GO:0015031">
    <property type="term" value="P:protein transport"/>
    <property type="evidence" value="ECO:0007669"/>
    <property type="project" value="UniProtKB-KW"/>
</dbReference>
<dbReference type="AlphaFoldDB" id="A0A6V1VU91"/>
<dbReference type="InterPro" id="IPR004274">
    <property type="entry name" value="FCP1_dom"/>
</dbReference>
<feature type="transmembrane region" description="Helical" evidence="1">
    <location>
        <begin position="16"/>
        <end position="36"/>
    </location>
</feature>
<dbReference type="PANTHER" id="PTHR12210">
    <property type="entry name" value="DULLARD PROTEIN PHOSPHATASE"/>
    <property type="match status" value="1"/>
</dbReference>
<dbReference type="InterPro" id="IPR050365">
    <property type="entry name" value="TIM50"/>
</dbReference>
<dbReference type="InterPro" id="IPR023214">
    <property type="entry name" value="HAD_sf"/>
</dbReference>
<dbReference type="EMBL" id="HBIU01052689">
    <property type="protein sequence ID" value="CAE0645914.1"/>
    <property type="molecule type" value="Transcribed_RNA"/>
</dbReference>
<comment type="function">
    <text evidence="1">Essential component of the TIM23 complex, a complex that mediates the translocation of transit peptide-containing proteins across the mitochondrial inner membrane.</text>
</comment>
<keyword evidence="1" id="KW-0496">Mitochondrion</keyword>
<keyword evidence="1" id="KW-0811">Translocation</keyword>
<dbReference type="SUPFAM" id="SSF56784">
    <property type="entry name" value="HAD-like"/>
    <property type="match status" value="1"/>
</dbReference>
<comment type="similarity">
    <text evidence="1">Belongs to the TIM50 family.</text>
</comment>
<dbReference type="GO" id="GO:0005744">
    <property type="term" value="C:TIM23 mitochondrial import inner membrane translocase complex"/>
    <property type="evidence" value="ECO:0007669"/>
    <property type="project" value="UniProtKB-UniRule"/>
</dbReference>
<comment type="subunit">
    <text evidence="1">Component of the TIM23 complex.</text>
</comment>
<organism evidence="3">
    <name type="scientific">Heterosigma akashiwo</name>
    <name type="common">Chromophytic alga</name>
    <name type="synonym">Heterosigma carterae</name>
    <dbReference type="NCBI Taxonomy" id="2829"/>
    <lineage>
        <taxon>Eukaryota</taxon>
        <taxon>Sar</taxon>
        <taxon>Stramenopiles</taxon>
        <taxon>Ochrophyta</taxon>
        <taxon>Raphidophyceae</taxon>
        <taxon>Chattonellales</taxon>
        <taxon>Chattonellaceae</taxon>
        <taxon>Heterosigma</taxon>
    </lineage>
</organism>
<sequence length="239" mass="28589">MMVITAFLWKCVNIMFWMYTCIISVGILFLTVKFCYIARKRPLHLVWDLDATIISSHLIKEEKTRSMAANHSGYFAHIDDDFPFDDCYPNTYTWFRPHARWVLWVLSFFTVQHVFTAAQKSYTNNILERLDPKRKLFKIVLHRNHFPEGHFSRQRLGKDVLLIVEEQPLLARTILFDDRERNFKHRPLNGLLVRPYKDIDPWDWEMLRLLCACIWCHFTRDVRDILPKFNGAATPKKIQ</sequence>